<keyword evidence="3 4" id="KW-0143">Chaperone</keyword>
<keyword evidence="2 4" id="KW-0963">Cytoplasm</keyword>
<evidence type="ECO:0000256" key="1">
    <source>
        <dbReference type="ARBA" id="ARBA00004496"/>
    </source>
</evidence>
<comment type="subunit">
    <text evidence="4">Interacts with the cytoplasmic NapA precursor.</text>
</comment>
<keyword evidence="6" id="KW-1185">Reference proteome</keyword>
<dbReference type="Gene3D" id="3.30.70.920">
    <property type="match status" value="1"/>
</dbReference>
<accession>A0A923MUR2</accession>
<evidence type="ECO:0000256" key="4">
    <source>
        <dbReference type="HAMAP-Rule" id="MF_02200"/>
    </source>
</evidence>
<dbReference type="EMBL" id="JACORT010000005">
    <property type="protein sequence ID" value="MBC5784117.1"/>
    <property type="molecule type" value="Genomic_DNA"/>
</dbReference>
<dbReference type="AlphaFoldDB" id="A0A923MUR2"/>
<dbReference type="GO" id="GO:0051224">
    <property type="term" value="P:negative regulation of protein transport"/>
    <property type="evidence" value="ECO:0007669"/>
    <property type="project" value="UniProtKB-UniRule"/>
</dbReference>
<dbReference type="PANTHER" id="PTHR38603:SF1">
    <property type="entry name" value="CHAPERONE NAPD"/>
    <property type="match status" value="1"/>
</dbReference>
<evidence type="ECO:0000313" key="5">
    <source>
        <dbReference type="EMBL" id="MBC5784117.1"/>
    </source>
</evidence>
<comment type="similarity">
    <text evidence="4">Belongs to the NapD family.</text>
</comment>
<organism evidence="5 6">
    <name type="scientific">Ramlibacter cellulosilyticus</name>
    <dbReference type="NCBI Taxonomy" id="2764187"/>
    <lineage>
        <taxon>Bacteria</taxon>
        <taxon>Pseudomonadati</taxon>
        <taxon>Pseudomonadota</taxon>
        <taxon>Betaproteobacteria</taxon>
        <taxon>Burkholderiales</taxon>
        <taxon>Comamonadaceae</taxon>
        <taxon>Ramlibacter</taxon>
    </lineage>
</organism>
<comment type="caution">
    <text evidence="5">The sequence shown here is derived from an EMBL/GenBank/DDBJ whole genome shotgun (WGS) entry which is preliminary data.</text>
</comment>
<dbReference type="GO" id="GO:0005737">
    <property type="term" value="C:cytoplasm"/>
    <property type="evidence" value="ECO:0007669"/>
    <property type="project" value="UniProtKB-SubCell"/>
</dbReference>
<gene>
    <name evidence="4" type="primary">napD</name>
    <name evidence="5" type="ORF">H8N03_14285</name>
</gene>
<reference evidence="5" key="1">
    <citation type="submission" date="2020-08" db="EMBL/GenBank/DDBJ databases">
        <title>Ramlibacter sp. USB13 16S ribosomal RNA gene genome sequencing and assembly.</title>
        <authorList>
            <person name="Kang M."/>
        </authorList>
    </citation>
    <scope>NUCLEOTIDE SEQUENCE</scope>
    <source>
        <strain evidence="5">USB13</strain>
    </source>
</reference>
<dbReference type="Pfam" id="PF03927">
    <property type="entry name" value="NapD"/>
    <property type="match status" value="1"/>
</dbReference>
<comment type="subcellular location">
    <subcellularLocation>
        <location evidence="1 4">Cytoplasm</location>
    </subcellularLocation>
</comment>
<dbReference type="RefSeq" id="WP_187076849.1">
    <property type="nucleotide sequence ID" value="NZ_JACORT010000005.1"/>
</dbReference>
<protein>
    <recommendedName>
        <fullName evidence="4">Chaperone NapD</fullName>
    </recommendedName>
    <alternativeName>
        <fullName evidence="4">NapA signal peptide-binding chaperone NapD</fullName>
    </alternativeName>
</protein>
<dbReference type="PANTHER" id="PTHR38603">
    <property type="entry name" value="CHAPERONE NAPD"/>
    <property type="match status" value="1"/>
</dbReference>
<dbReference type="HAMAP" id="MF_02200">
    <property type="entry name" value="NapD"/>
    <property type="match status" value="1"/>
</dbReference>
<dbReference type="Proteomes" id="UP000608513">
    <property type="component" value="Unassembled WGS sequence"/>
</dbReference>
<dbReference type="GO" id="GO:0005048">
    <property type="term" value="F:signal sequence binding"/>
    <property type="evidence" value="ECO:0007669"/>
    <property type="project" value="UniProtKB-UniRule"/>
</dbReference>
<evidence type="ECO:0000313" key="6">
    <source>
        <dbReference type="Proteomes" id="UP000608513"/>
    </source>
</evidence>
<dbReference type="InterPro" id="IPR005623">
    <property type="entry name" value="Chaperone_NapD_NO3_reduct"/>
</dbReference>
<proteinExistence type="inferred from homology"/>
<name>A0A923MUR2_9BURK</name>
<evidence type="ECO:0000256" key="3">
    <source>
        <dbReference type="ARBA" id="ARBA00023186"/>
    </source>
</evidence>
<comment type="function">
    <text evidence="4">Chaperone for NapA, the catalytic subunit of the periplasmic nitrate reductase. It binds directly and specifically to the twin-arginine signal peptide of NapA, preventing premature interaction with the Tat translocase and premature export.</text>
</comment>
<sequence length="91" mass="9702">MNGAEIHVAGVLVHARPESLHDVCVAVSLLPNAEVTHEAADGRVVAVLEAATSRAVMQQLDAIRSVRGVLNVAVVYQHAEPEEAMNEEIPE</sequence>
<evidence type="ECO:0000256" key="2">
    <source>
        <dbReference type="ARBA" id="ARBA00022490"/>
    </source>
</evidence>